<keyword evidence="12" id="KW-1185">Reference proteome</keyword>
<dbReference type="Pfam" id="PF03982">
    <property type="entry name" value="DAGAT"/>
    <property type="match status" value="1"/>
</dbReference>
<dbReference type="GO" id="GO:0005789">
    <property type="term" value="C:endoplasmic reticulum membrane"/>
    <property type="evidence" value="ECO:0007669"/>
    <property type="project" value="UniProtKB-SubCell"/>
</dbReference>
<evidence type="ECO:0000313" key="12">
    <source>
        <dbReference type="Proteomes" id="UP001558652"/>
    </source>
</evidence>
<protein>
    <submittedName>
        <fullName evidence="11">Uncharacterized protein</fullName>
    </submittedName>
</protein>
<dbReference type="EMBL" id="JBFDAA010000014">
    <property type="protein sequence ID" value="KAL1122310.1"/>
    <property type="molecule type" value="Genomic_DNA"/>
</dbReference>
<dbReference type="PANTHER" id="PTHR12317">
    <property type="entry name" value="DIACYLGLYCEROL O-ACYLTRANSFERASE"/>
    <property type="match status" value="1"/>
</dbReference>
<evidence type="ECO:0000256" key="3">
    <source>
        <dbReference type="ARBA" id="ARBA00022516"/>
    </source>
</evidence>
<dbReference type="PANTHER" id="PTHR12317:SF79">
    <property type="entry name" value="ACYLTRANSFERASE"/>
    <property type="match status" value="1"/>
</dbReference>
<dbReference type="GO" id="GO:0006629">
    <property type="term" value="P:lipid metabolic process"/>
    <property type="evidence" value="ECO:0007669"/>
    <property type="project" value="UniProtKB-KW"/>
</dbReference>
<gene>
    <name evidence="11" type="ORF">AAG570_003715</name>
</gene>
<sequence>MKLWKYFVKYFPQRLVKTADLPPISNYIFCTFPHGIMCSGAFAQFAFDTSDFAKQYPGLTITCHTLNTNFYIPFSRDYEALLYQLNKPCGRAVNLVVGGSAEAMKSKPGIYRVVLKNRKGFIKLALITGTPLVPIYIFGEVDLYDQNIFPESSFVYKCQQAVRKLTGVAPCWFRGEGLFGILPKRVPVTTVIGRPIPVQKTLNPTSEEIDKLHKIFIRDLVALFDEYKYQYIANPDTSFLSVED</sequence>
<accession>A0ABD0Y4I5</accession>
<organism evidence="11 12">
    <name type="scientific">Ranatra chinensis</name>
    <dbReference type="NCBI Taxonomy" id="642074"/>
    <lineage>
        <taxon>Eukaryota</taxon>
        <taxon>Metazoa</taxon>
        <taxon>Ecdysozoa</taxon>
        <taxon>Arthropoda</taxon>
        <taxon>Hexapoda</taxon>
        <taxon>Insecta</taxon>
        <taxon>Pterygota</taxon>
        <taxon>Neoptera</taxon>
        <taxon>Paraneoptera</taxon>
        <taxon>Hemiptera</taxon>
        <taxon>Heteroptera</taxon>
        <taxon>Panheteroptera</taxon>
        <taxon>Nepomorpha</taxon>
        <taxon>Nepidae</taxon>
        <taxon>Ranatrinae</taxon>
        <taxon>Ranatra</taxon>
    </lineage>
</organism>
<evidence type="ECO:0000256" key="4">
    <source>
        <dbReference type="ARBA" id="ARBA00022679"/>
    </source>
</evidence>
<evidence type="ECO:0000256" key="9">
    <source>
        <dbReference type="ARBA" id="ARBA00023136"/>
    </source>
</evidence>
<comment type="similarity">
    <text evidence="2">Belongs to the diacylglycerol acyltransferase family.</text>
</comment>
<comment type="subcellular location">
    <subcellularLocation>
        <location evidence="1">Endoplasmic reticulum membrane</location>
        <topology evidence="1">Multi-pass membrane protein</topology>
    </subcellularLocation>
</comment>
<keyword evidence="4" id="KW-0808">Transferase</keyword>
<dbReference type="GO" id="GO:0016746">
    <property type="term" value="F:acyltransferase activity"/>
    <property type="evidence" value="ECO:0007669"/>
    <property type="project" value="UniProtKB-KW"/>
</dbReference>
<evidence type="ECO:0000256" key="6">
    <source>
        <dbReference type="ARBA" id="ARBA00022824"/>
    </source>
</evidence>
<keyword evidence="3" id="KW-0444">Lipid biosynthesis</keyword>
<evidence type="ECO:0000256" key="8">
    <source>
        <dbReference type="ARBA" id="ARBA00023098"/>
    </source>
</evidence>
<dbReference type="CDD" id="cd07987">
    <property type="entry name" value="LPLAT_MGAT-like"/>
    <property type="match status" value="1"/>
</dbReference>
<evidence type="ECO:0000256" key="5">
    <source>
        <dbReference type="ARBA" id="ARBA00022692"/>
    </source>
</evidence>
<dbReference type="Proteomes" id="UP001558652">
    <property type="component" value="Unassembled WGS sequence"/>
</dbReference>
<keyword evidence="10" id="KW-0012">Acyltransferase</keyword>
<keyword evidence="9" id="KW-0472">Membrane</keyword>
<keyword evidence="5" id="KW-0812">Transmembrane</keyword>
<keyword evidence="8" id="KW-0443">Lipid metabolism</keyword>
<dbReference type="InterPro" id="IPR007130">
    <property type="entry name" value="DAGAT"/>
</dbReference>
<keyword evidence="7" id="KW-1133">Transmembrane helix</keyword>
<evidence type="ECO:0000313" key="11">
    <source>
        <dbReference type="EMBL" id="KAL1122310.1"/>
    </source>
</evidence>
<evidence type="ECO:0000256" key="10">
    <source>
        <dbReference type="ARBA" id="ARBA00023315"/>
    </source>
</evidence>
<reference evidence="11 12" key="1">
    <citation type="submission" date="2024-07" db="EMBL/GenBank/DDBJ databases">
        <title>Chromosome-level genome assembly of the water stick insect Ranatra chinensis (Heteroptera: Nepidae).</title>
        <authorList>
            <person name="Liu X."/>
        </authorList>
    </citation>
    <scope>NUCLEOTIDE SEQUENCE [LARGE SCALE GENOMIC DNA]</scope>
    <source>
        <strain evidence="11">Cailab_2021Rc</strain>
        <tissue evidence="11">Muscle</tissue>
    </source>
</reference>
<name>A0ABD0Y4I5_9HEMI</name>
<comment type="caution">
    <text evidence="11">The sequence shown here is derived from an EMBL/GenBank/DDBJ whole genome shotgun (WGS) entry which is preliminary data.</text>
</comment>
<evidence type="ECO:0000256" key="1">
    <source>
        <dbReference type="ARBA" id="ARBA00004477"/>
    </source>
</evidence>
<evidence type="ECO:0000256" key="7">
    <source>
        <dbReference type="ARBA" id="ARBA00022989"/>
    </source>
</evidence>
<keyword evidence="6" id="KW-0256">Endoplasmic reticulum</keyword>
<evidence type="ECO:0000256" key="2">
    <source>
        <dbReference type="ARBA" id="ARBA00005420"/>
    </source>
</evidence>
<proteinExistence type="inferred from homology"/>
<dbReference type="AlphaFoldDB" id="A0ABD0Y4I5"/>